<keyword evidence="2" id="KW-1185">Reference proteome</keyword>
<sequence length="312" mass="34920">MPLLKKVPPLRRGVVENLCAGMQNGRSVFVGTLVFLPPAAADARTLGHMLGQAIVIRSIRRYCIMANNFAEADKILDRIRADYNSIAEHLPKAVYLRKAFEDRYLEALRTRVNLVFFLKGEADFLEGLLNEAEVEKGRKAAYKERNQGGFAQDVLKKMGEGISDYPLLASLDSKCITEVSRLYGAVNAFLKCYWEGIAHYMRGINPDMGVEIDRLERSLSDVYSSGGGLPPKAIRAYNEMVSSYSGTGPERIRAAQDSIRFAGIWLNNLKYILNLALNISDEDSSEDIRTAGRKLTAIIKDFRLMAFAKRRV</sequence>
<evidence type="ECO:0000313" key="1">
    <source>
        <dbReference type="EMBL" id="WGK69351.1"/>
    </source>
</evidence>
<dbReference type="RefSeq" id="WP_326927534.1">
    <property type="nucleotide sequence ID" value="NZ_CP123443.1"/>
</dbReference>
<protein>
    <submittedName>
        <fullName evidence="1">Uncharacterized protein</fullName>
    </submittedName>
</protein>
<accession>A0ABY8MH57</accession>
<reference evidence="1 2" key="1">
    <citation type="submission" date="2023-04" db="EMBL/GenBank/DDBJ databases">
        <title>Spirochaete genome identified in red abalone sample constitutes a novel genus.</title>
        <authorList>
            <person name="Sharma S.P."/>
            <person name="Purcell C.M."/>
            <person name="Hyde J.R."/>
            <person name="Severin A.J."/>
        </authorList>
    </citation>
    <scope>NUCLEOTIDE SEQUENCE [LARGE SCALE GENOMIC DNA]</scope>
    <source>
        <strain evidence="1 2">SP-2023</strain>
    </source>
</reference>
<name>A0ABY8MH57_9SPIO</name>
<dbReference type="Proteomes" id="UP001228690">
    <property type="component" value="Chromosome"/>
</dbReference>
<dbReference type="EMBL" id="CP123443">
    <property type="protein sequence ID" value="WGK69351.1"/>
    <property type="molecule type" value="Genomic_DNA"/>
</dbReference>
<gene>
    <name evidence="1" type="ORF">P0082_00400</name>
</gene>
<proteinExistence type="predicted"/>
<evidence type="ECO:0000313" key="2">
    <source>
        <dbReference type="Proteomes" id="UP001228690"/>
    </source>
</evidence>
<organism evidence="1 2">
    <name type="scientific">Candidatus Haliotispira prima</name>
    <dbReference type="NCBI Taxonomy" id="3034016"/>
    <lineage>
        <taxon>Bacteria</taxon>
        <taxon>Pseudomonadati</taxon>
        <taxon>Spirochaetota</taxon>
        <taxon>Spirochaetia</taxon>
        <taxon>Spirochaetales</taxon>
        <taxon>Spirochaetaceae</taxon>
        <taxon>Candidatus Haliotispira</taxon>
    </lineage>
</organism>